<protein>
    <submittedName>
        <fullName evidence="3">DoxX family protein</fullName>
    </submittedName>
</protein>
<name>D0LC77_GORB4</name>
<evidence type="ECO:0000313" key="3">
    <source>
        <dbReference type="EMBL" id="ACY19601.1"/>
    </source>
</evidence>
<evidence type="ECO:0000256" key="2">
    <source>
        <dbReference type="SAM" id="Phobius"/>
    </source>
</evidence>
<evidence type="ECO:0000313" key="4">
    <source>
        <dbReference type="Proteomes" id="UP000001219"/>
    </source>
</evidence>
<organism evidence="3 4">
    <name type="scientific">Gordonia bronchialis (strain ATCC 25592 / DSM 43247 / BCRC 13721 / JCM 3198 / KCTC 3076 / NBRC 16047 / NCTC 10667)</name>
    <name type="common">Rhodococcus bronchialis</name>
    <dbReference type="NCBI Taxonomy" id="526226"/>
    <lineage>
        <taxon>Bacteria</taxon>
        <taxon>Bacillati</taxon>
        <taxon>Actinomycetota</taxon>
        <taxon>Actinomycetes</taxon>
        <taxon>Mycobacteriales</taxon>
        <taxon>Gordoniaceae</taxon>
        <taxon>Gordonia</taxon>
    </lineage>
</organism>
<gene>
    <name evidence="3" type="ordered locus">Gbro_0256</name>
</gene>
<feature type="transmembrane region" description="Helical" evidence="2">
    <location>
        <begin position="106"/>
        <end position="128"/>
    </location>
</feature>
<feature type="transmembrane region" description="Helical" evidence="2">
    <location>
        <begin position="293"/>
        <end position="314"/>
    </location>
</feature>
<dbReference type="STRING" id="526226.Gbro_0256"/>
<sequence length="448" mass="49334">MTTETEVGADEHVTSPGATEADTAPHRWNSVHLIAFRFCCVYVTGFCLLFAQILFALLGVVGDLVPPSAIMWQLTTLAPVLEWVARTVFGVDATLHTDSGSGDQTVIWVLVFCLLVFAALVTVVWSVLDRGRGDYRRLAAWFLLFVRICLAGQMLFYGFAKLIPSQMGEPSLTALLQPHGDFSPASVLWLQVGSSPVYEMLLGSVEVLGGLLLFWNRTATLGALVSLVAMIQVFLLNMTFDVPVKILSFHLVVLSLVLLAPQIRNLLGLFVLNRPAATVSPPELFTSARRNRWATMSVVALGVWVTVGTAVGGYDDYQKYGGGAEKPALYGIWEVQEFRVDGKPLPPLTTDETRWQRLVFDTPEAATVQLMDGTLTVVPATVDAERQRIDLPPLAASFGFDRPAHDRLLLTGTLDGRPAAVRLVRADENAFTLRSRGFHWIQEEPYFR</sequence>
<dbReference type="KEGG" id="gbr:Gbro_0256"/>
<dbReference type="EMBL" id="CP001802">
    <property type="protein sequence ID" value="ACY19601.1"/>
    <property type="molecule type" value="Genomic_DNA"/>
</dbReference>
<keyword evidence="2" id="KW-0812">Transmembrane</keyword>
<reference evidence="4" key="1">
    <citation type="submission" date="2009-10" db="EMBL/GenBank/DDBJ databases">
        <title>The complete chromosome of Gordonia bronchialis DSM 43247.</title>
        <authorList>
            <consortium name="US DOE Joint Genome Institute (JGI-PGF)"/>
            <person name="Lucas S."/>
            <person name="Copeland A."/>
            <person name="Lapidus A."/>
            <person name="Glavina del Rio T."/>
            <person name="Dalin E."/>
            <person name="Tice H."/>
            <person name="Bruce D."/>
            <person name="Goodwin L."/>
            <person name="Pitluck S."/>
            <person name="Kyrpides N."/>
            <person name="Mavromatis K."/>
            <person name="Ivanova N."/>
            <person name="Ovchinnikova G."/>
            <person name="Saunders E."/>
            <person name="Brettin T."/>
            <person name="Detter J.C."/>
            <person name="Han C."/>
            <person name="Larimer F."/>
            <person name="Land M."/>
            <person name="Hauser L."/>
            <person name="Markowitz V."/>
            <person name="Cheng J.-F."/>
            <person name="Hugenholtz P."/>
            <person name="Woyke T."/>
            <person name="Wu D."/>
            <person name="Jando M."/>
            <person name="Schneider S."/>
            <person name="Goeker M."/>
            <person name="Klenk H.-P."/>
            <person name="Eisen J.A."/>
        </authorList>
    </citation>
    <scope>NUCLEOTIDE SEQUENCE [LARGE SCALE GENOMIC DNA]</scope>
    <source>
        <strain evidence="4">ATCC 25592 / DSM 43247 / BCRC 13721 / JCM 3198 / KCTC 3076 / NBRC 16047 / NCTC 10667</strain>
    </source>
</reference>
<dbReference type="eggNOG" id="ENOG502Z815">
    <property type="taxonomic scope" value="Bacteria"/>
</dbReference>
<dbReference type="HOGENOM" id="CLU_034653_1_0_11"/>
<keyword evidence="4" id="KW-1185">Reference proteome</keyword>
<feature type="transmembrane region" description="Helical" evidence="2">
    <location>
        <begin position="140"/>
        <end position="160"/>
    </location>
</feature>
<feature type="transmembrane region" description="Helical" evidence="2">
    <location>
        <begin position="34"/>
        <end position="58"/>
    </location>
</feature>
<feature type="transmembrane region" description="Helical" evidence="2">
    <location>
        <begin position="221"/>
        <end position="240"/>
    </location>
</feature>
<keyword evidence="2" id="KW-1133">Transmembrane helix</keyword>
<keyword evidence="2" id="KW-0472">Membrane</keyword>
<feature type="transmembrane region" description="Helical" evidence="2">
    <location>
        <begin position="197"/>
        <end position="214"/>
    </location>
</feature>
<dbReference type="Proteomes" id="UP000001219">
    <property type="component" value="Chromosome"/>
</dbReference>
<feature type="region of interest" description="Disordered" evidence="1">
    <location>
        <begin position="1"/>
        <end position="21"/>
    </location>
</feature>
<dbReference type="AlphaFoldDB" id="D0LC77"/>
<accession>D0LC77</accession>
<proteinExistence type="predicted"/>
<feature type="transmembrane region" description="Helical" evidence="2">
    <location>
        <begin position="246"/>
        <end position="272"/>
    </location>
</feature>
<evidence type="ECO:0000256" key="1">
    <source>
        <dbReference type="SAM" id="MobiDB-lite"/>
    </source>
</evidence>
<reference evidence="3 4" key="2">
    <citation type="journal article" date="2010" name="Stand. Genomic Sci.">
        <title>Complete genome sequence of Gordonia bronchialis type strain (3410).</title>
        <authorList>
            <person name="Ivanova N."/>
            <person name="Sikorski J."/>
            <person name="Jando M."/>
            <person name="Lapidus A."/>
            <person name="Nolan M."/>
            <person name="Lucas S."/>
            <person name="Del Rio T.G."/>
            <person name="Tice H."/>
            <person name="Copeland A."/>
            <person name="Cheng J.F."/>
            <person name="Chen F."/>
            <person name="Bruce D."/>
            <person name="Goodwin L."/>
            <person name="Pitluck S."/>
            <person name="Mavromatis K."/>
            <person name="Ovchinnikova G."/>
            <person name="Pati A."/>
            <person name="Chen A."/>
            <person name="Palaniappan K."/>
            <person name="Land M."/>
            <person name="Hauser L."/>
            <person name="Chang Y.J."/>
            <person name="Jeffries C.D."/>
            <person name="Chain P."/>
            <person name="Saunders E."/>
            <person name="Han C."/>
            <person name="Detter J.C."/>
            <person name="Brettin T."/>
            <person name="Rohde M."/>
            <person name="Goker M."/>
            <person name="Bristow J."/>
            <person name="Eisen J.A."/>
            <person name="Markowitz V."/>
            <person name="Hugenholtz P."/>
            <person name="Klenk H.P."/>
            <person name="Kyrpides N.C."/>
        </authorList>
    </citation>
    <scope>NUCLEOTIDE SEQUENCE [LARGE SCALE GENOMIC DNA]</scope>
    <source>
        <strain evidence="4">ATCC 25592 / DSM 43247 / BCRC 13721 / JCM 3198 / KCTC 3076 / NBRC 16047 / NCTC 10667</strain>
    </source>
</reference>
<dbReference type="RefSeq" id="WP_012832192.1">
    <property type="nucleotide sequence ID" value="NC_013441.1"/>
</dbReference>